<keyword evidence="1" id="KW-0143">Chaperone</keyword>
<dbReference type="FunFam" id="2.60.260.20:FF:000013">
    <property type="entry name" value="DnaJ subfamily B member 11"/>
    <property type="match status" value="1"/>
</dbReference>
<dbReference type="InterPro" id="IPR018253">
    <property type="entry name" value="DnaJ_domain_CS"/>
</dbReference>
<dbReference type="Gene3D" id="2.60.260.20">
    <property type="entry name" value="Urease metallochaperone UreE, N-terminal domain"/>
    <property type="match status" value="2"/>
</dbReference>
<dbReference type="EMBL" id="JACIDR010000001">
    <property type="protein sequence ID" value="MBB3972553.1"/>
    <property type="molecule type" value="Genomic_DNA"/>
</dbReference>
<dbReference type="Pfam" id="PF00226">
    <property type="entry name" value="DnaJ"/>
    <property type="match status" value="1"/>
</dbReference>
<dbReference type="PROSITE" id="PS00636">
    <property type="entry name" value="DNAJ_1"/>
    <property type="match status" value="1"/>
</dbReference>
<dbReference type="Proteomes" id="UP000528964">
    <property type="component" value="Unassembled WGS sequence"/>
</dbReference>
<dbReference type="InterPro" id="IPR001623">
    <property type="entry name" value="DnaJ_domain"/>
</dbReference>
<evidence type="ECO:0000313" key="5">
    <source>
        <dbReference type="Proteomes" id="UP000528964"/>
    </source>
</evidence>
<feature type="compositionally biased region" description="Basic and acidic residues" evidence="2">
    <location>
        <begin position="63"/>
        <end position="75"/>
    </location>
</feature>
<dbReference type="AlphaFoldDB" id="A0A7W6D3M0"/>
<dbReference type="PRINTS" id="PR00625">
    <property type="entry name" value="JDOMAIN"/>
</dbReference>
<organism evidence="4 5">
    <name type="scientific">Hansschlegelia beijingensis</name>
    <dbReference type="NCBI Taxonomy" id="1133344"/>
    <lineage>
        <taxon>Bacteria</taxon>
        <taxon>Pseudomonadati</taxon>
        <taxon>Pseudomonadota</taxon>
        <taxon>Alphaproteobacteria</taxon>
        <taxon>Hyphomicrobiales</taxon>
        <taxon>Methylopilaceae</taxon>
        <taxon>Hansschlegelia</taxon>
    </lineage>
</organism>
<dbReference type="Pfam" id="PF01556">
    <property type="entry name" value="DnaJ_C"/>
    <property type="match status" value="1"/>
</dbReference>
<dbReference type="PANTHER" id="PTHR43096">
    <property type="entry name" value="DNAJ HOMOLOG 1, MITOCHONDRIAL-RELATED"/>
    <property type="match status" value="1"/>
</dbReference>
<evidence type="ECO:0000313" key="4">
    <source>
        <dbReference type="EMBL" id="MBB3972553.1"/>
    </source>
</evidence>
<gene>
    <name evidence="4" type="ORF">GGR24_001186</name>
</gene>
<dbReference type="GO" id="GO:0005737">
    <property type="term" value="C:cytoplasm"/>
    <property type="evidence" value="ECO:0007669"/>
    <property type="project" value="TreeGrafter"/>
</dbReference>
<feature type="domain" description="J" evidence="3">
    <location>
        <begin position="3"/>
        <end position="68"/>
    </location>
</feature>
<dbReference type="InterPro" id="IPR036869">
    <property type="entry name" value="J_dom_sf"/>
</dbReference>
<feature type="compositionally biased region" description="Gly residues" evidence="2">
    <location>
        <begin position="79"/>
        <end position="99"/>
    </location>
</feature>
<dbReference type="GO" id="GO:0051082">
    <property type="term" value="F:unfolded protein binding"/>
    <property type="evidence" value="ECO:0007669"/>
    <property type="project" value="InterPro"/>
</dbReference>
<evidence type="ECO:0000259" key="3">
    <source>
        <dbReference type="PROSITE" id="PS50076"/>
    </source>
</evidence>
<name>A0A7W6D3M0_9HYPH</name>
<keyword evidence="5" id="KW-1185">Reference proteome</keyword>
<evidence type="ECO:0000256" key="2">
    <source>
        <dbReference type="SAM" id="MobiDB-lite"/>
    </source>
</evidence>
<dbReference type="SUPFAM" id="SSF49493">
    <property type="entry name" value="HSP40/DnaJ peptide-binding domain"/>
    <property type="match status" value="2"/>
</dbReference>
<reference evidence="4 5" key="1">
    <citation type="submission" date="2020-08" db="EMBL/GenBank/DDBJ databases">
        <title>Genomic Encyclopedia of Type Strains, Phase IV (KMG-IV): sequencing the most valuable type-strain genomes for metagenomic binning, comparative biology and taxonomic classification.</title>
        <authorList>
            <person name="Goeker M."/>
        </authorList>
    </citation>
    <scope>NUCLEOTIDE SEQUENCE [LARGE SCALE GENOMIC DNA]</scope>
    <source>
        <strain evidence="4 5">DSM 25481</strain>
    </source>
</reference>
<dbReference type="InterPro" id="IPR002939">
    <property type="entry name" value="DnaJ_C"/>
</dbReference>
<dbReference type="PROSITE" id="PS50076">
    <property type="entry name" value="DNAJ_2"/>
    <property type="match status" value="1"/>
</dbReference>
<dbReference type="SUPFAM" id="SSF46565">
    <property type="entry name" value="Chaperone J-domain"/>
    <property type="match status" value="1"/>
</dbReference>
<dbReference type="SMART" id="SM00271">
    <property type="entry name" value="DnaJ"/>
    <property type="match status" value="1"/>
</dbReference>
<dbReference type="PANTHER" id="PTHR43096:SF52">
    <property type="entry name" value="DNAJ HOMOLOG 1, MITOCHONDRIAL-RELATED"/>
    <property type="match status" value="1"/>
</dbReference>
<proteinExistence type="predicted"/>
<dbReference type="GO" id="GO:0042026">
    <property type="term" value="P:protein refolding"/>
    <property type="evidence" value="ECO:0007669"/>
    <property type="project" value="TreeGrafter"/>
</dbReference>
<dbReference type="Gene3D" id="1.10.287.110">
    <property type="entry name" value="DnaJ domain"/>
    <property type="match status" value="1"/>
</dbReference>
<accession>A0A7W6D3M0</accession>
<dbReference type="CDD" id="cd10747">
    <property type="entry name" value="DnaJ_C"/>
    <property type="match status" value="1"/>
</dbReference>
<comment type="caution">
    <text evidence="4">The sequence shown here is derived from an EMBL/GenBank/DDBJ whole genome shotgun (WGS) entry which is preliminary data.</text>
</comment>
<feature type="region of interest" description="Disordered" evidence="2">
    <location>
        <begin position="63"/>
        <end position="157"/>
    </location>
</feature>
<dbReference type="RefSeq" id="WP_183394340.1">
    <property type="nucleotide sequence ID" value="NZ_JACIDR010000001.1"/>
</dbReference>
<evidence type="ECO:0000256" key="1">
    <source>
        <dbReference type="ARBA" id="ARBA00023186"/>
    </source>
</evidence>
<dbReference type="InterPro" id="IPR008971">
    <property type="entry name" value="HSP40/DnaJ_pept-bd"/>
</dbReference>
<protein>
    <submittedName>
        <fullName evidence="4">DnaJ-class molecular chaperone</fullName>
    </submittedName>
</protein>
<sequence>MRDPYDVLGVPRSASAAEIKKAYRKLAKAWHPDHKPDDPTAQEKFAEIGSAYDLLSDAGKRAQFDRGEIDAEGKPRFQGFGGGQGGPWGGGAGAGGPWGQRGQRFDYEFSPGGPFGGTRTRSGVGGDDILDELLGAFGGRRPRSGAGFGGEPPKGEDLRAELTVPFRDWARGGKQRVRLPTGKELDVSVPAGIEEGKTIRLKGQGSPSGLGGEPGDALIVIRVAPDPEFRAEGRDVRVEVPITIYEAVLGGKVRVPTLDGAVEMTVPAGSDGGRILRLRGKGIGKKGAAGDLLVELRIALPKNGDPRLTALAETLKEEAPYDPRS</sequence>
<dbReference type="CDD" id="cd06257">
    <property type="entry name" value="DnaJ"/>
    <property type="match status" value="1"/>
</dbReference>